<proteinExistence type="predicted"/>
<protein>
    <submittedName>
        <fullName evidence="2">Roadblock/LC7 domain-containing protein</fullName>
    </submittedName>
</protein>
<sequence>MQRSTIHQLVRPQGEAPAASSMYDVAAIEAAFAQARERESNLSLLMLSTADGRAIAEASRLDADGRRIAAMANSFLTLGETVSRELKLSEADYATICTRMGNVVLIRIAGARPMTLTAVGRPELNLAVLLFHARECAQRLMPLLDTRTD</sequence>
<evidence type="ECO:0000313" key="2">
    <source>
        <dbReference type="EMBL" id="KAA8995017.1"/>
    </source>
</evidence>
<keyword evidence="3" id="KW-1185">Reference proteome</keyword>
<reference evidence="2 3" key="1">
    <citation type="journal article" date="2020" name="Antonie Van Leeuwenhoek">
        <title>Stenotrophomonas cyclobalanopsidis sp. nov., isolated from the leaf spot disease of Cyclobalanopsis patelliformis.</title>
        <authorList>
            <person name="Bian D.R."/>
            <person name="Xue H."/>
            <person name="Piao C.G."/>
            <person name="Li Y."/>
        </authorList>
    </citation>
    <scope>NUCLEOTIDE SEQUENCE [LARGE SCALE GENOMIC DNA]</scope>
    <source>
        <strain evidence="2 3">TPQG1-4</strain>
    </source>
</reference>
<dbReference type="EMBL" id="VYKI01000026">
    <property type="protein sequence ID" value="KAA8995017.1"/>
    <property type="molecule type" value="Genomic_DNA"/>
</dbReference>
<dbReference type="InterPro" id="IPR004942">
    <property type="entry name" value="Roadblock/LAMTOR2_dom"/>
</dbReference>
<accession>A0ABQ6SXU5</accession>
<dbReference type="Gene3D" id="3.30.450.30">
    <property type="entry name" value="Dynein light chain 2a, cytoplasmic"/>
    <property type="match status" value="1"/>
</dbReference>
<gene>
    <name evidence="2" type="ORF">FJU31_15865</name>
</gene>
<evidence type="ECO:0000313" key="3">
    <source>
        <dbReference type="Proteomes" id="UP000326367"/>
    </source>
</evidence>
<dbReference type="Proteomes" id="UP000326367">
    <property type="component" value="Unassembled WGS sequence"/>
</dbReference>
<dbReference type="RefSeq" id="WP_150455589.1">
    <property type="nucleotide sequence ID" value="NZ_VYKI01000026.1"/>
</dbReference>
<dbReference type="SMART" id="SM00960">
    <property type="entry name" value="Robl_LC7"/>
    <property type="match status" value="1"/>
</dbReference>
<feature type="domain" description="Roadblock/LAMTOR2" evidence="1">
    <location>
        <begin position="28"/>
        <end position="130"/>
    </location>
</feature>
<dbReference type="SUPFAM" id="SSF103196">
    <property type="entry name" value="Roadblock/LC7 domain"/>
    <property type="match status" value="1"/>
</dbReference>
<organism evidence="2 3">
    <name type="scientific">Stenotrophomonas cyclobalanopsidis</name>
    <dbReference type="NCBI Taxonomy" id="2771362"/>
    <lineage>
        <taxon>Bacteria</taxon>
        <taxon>Pseudomonadati</taxon>
        <taxon>Pseudomonadota</taxon>
        <taxon>Gammaproteobacteria</taxon>
        <taxon>Lysobacterales</taxon>
        <taxon>Lysobacteraceae</taxon>
        <taxon>Stenotrophomonas</taxon>
    </lineage>
</organism>
<name>A0ABQ6SXU5_9GAMM</name>
<comment type="caution">
    <text evidence="2">The sequence shown here is derived from an EMBL/GenBank/DDBJ whole genome shotgun (WGS) entry which is preliminary data.</text>
</comment>
<evidence type="ECO:0000259" key="1">
    <source>
        <dbReference type="SMART" id="SM00960"/>
    </source>
</evidence>